<reference evidence="1" key="1">
    <citation type="submission" date="2014-09" db="EMBL/GenBank/DDBJ databases">
        <authorList>
            <person name="Magalhaes I.L.F."/>
            <person name="Oliveira U."/>
            <person name="Santos F.R."/>
            <person name="Vidigal T.H.D.A."/>
            <person name="Brescovit A.D."/>
            <person name="Santos A.J."/>
        </authorList>
    </citation>
    <scope>NUCLEOTIDE SEQUENCE</scope>
    <source>
        <tissue evidence="1">Shoot tissue taken approximately 20 cm above the soil surface</tissue>
    </source>
</reference>
<dbReference type="AlphaFoldDB" id="A0A0A9AFF8"/>
<reference evidence="1" key="2">
    <citation type="journal article" date="2015" name="Data Brief">
        <title>Shoot transcriptome of the giant reed, Arundo donax.</title>
        <authorList>
            <person name="Barrero R.A."/>
            <person name="Guerrero F.D."/>
            <person name="Moolhuijzen P."/>
            <person name="Goolsby J.A."/>
            <person name="Tidwell J."/>
            <person name="Bellgard S.E."/>
            <person name="Bellgard M.I."/>
        </authorList>
    </citation>
    <scope>NUCLEOTIDE SEQUENCE</scope>
    <source>
        <tissue evidence="1">Shoot tissue taken approximately 20 cm above the soil surface</tissue>
    </source>
</reference>
<dbReference type="EMBL" id="GBRH01250245">
    <property type="protein sequence ID" value="JAD47650.1"/>
    <property type="molecule type" value="Transcribed_RNA"/>
</dbReference>
<evidence type="ECO:0000313" key="1">
    <source>
        <dbReference type="EMBL" id="JAD47650.1"/>
    </source>
</evidence>
<organism evidence="1">
    <name type="scientific">Arundo donax</name>
    <name type="common">Giant reed</name>
    <name type="synonym">Donax arundinaceus</name>
    <dbReference type="NCBI Taxonomy" id="35708"/>
    <lineage>
        <taxon>Eukaryota</taxon>
        <taxon>Viridiplantae</taxon>
        <taxon>Streptophyta</taxon>
        <taxon>Embryophyta</taxon>
        <taxon>Tracheophyta</taxon>
        <taxon>Spermatophyta</taxon>
        <taxon>Magnoliopsida</taxon>
        <taxon>Liliopsida</taxon>
        <taxon>Poales</taxon>
        <taxon>Poaceae</taxon>
        <taxon>PACMAD clade</taxon>
        <taxon>Arundinoideae</taxon>
        <taxon>Arundineae</taxon>
        <taxon>Arundo</taxon>
    </lineage>
</organism>
<protein>
    <submittedName>
        <fullName evidence="1">Uncharacterized protein</fullName>
    </submittedName>
</protein>
<accession>A0A0A9AFF8</accession>
<proteinExistence type="predicted"/>
<name>A0A0A9AFF8_ARUDO</name>
<sequence length="36" mass="3933">MSELFDNGVIPLVEENTKEKGIKDLNLSVGAINCQL</sequence>